<comment type="caution">
    <text evidence="3">The sequence shown here is derived from an EMBL/GenBank/DDBJ whole genome shotgun (WGS) entry which is preliminary data.</text>
</comment>
<dbReference type="Proteomes" id="UP000635885">
    <property type="component" value="Unassembled WGS sequence"/>
</dbReference>
<evidence type="ECO:0000256" key="2">
    <source>
        <dbReference type="ARBA" id="ARBA00023002"/>
    </source>
</evidence>
<proteinExistence type="inferred from homology"/>
<reference evidence="4" key="1">
    <citation type="journal article" date="2019" name="Int. J. Syst. Evol. Microbiol.">
        <title>The Global Catalogue of Microorganisms (GCM) 10K type strain sequencing project: providing services to taxonomists for standard genome sequencing and annotation.</title>
        <authorList>
            <consortium name="The Broad Institute Genomics Platform"/>
            <consortium name="The Broad Institute Genome Sequencing Center for Infectious Disease"/>
            <person name="Wu L."/>
            <person name="Ma J."/>
        </authorList>
    </citation>
    <scope>NUCLEOTIDE SEQUENCE [LARGE SCALE GENOMIC DNA]</scope>
    <source>
        <strain evidence="4">CGMCC 1.12479</strain>
    </source>
</reference>
<dbReference type="EMBL" id="BMFD01000001">
    <property type="protein sequence ID" value="GGC29263.1"/>
    <property type="molecule type" value="Genomic_DNA"/>
</dbReference>
<dbReference type="PRINTS" id="PR00081">
    <property type="entry name" value="GDHRDH"/>
</dbReference>
<sequence length="225" mass="24679">MDRNIIVTGGAGNLGSAVIEKFKREGYKIIATVLPGSGDEIEEADDVYEVDVTDDKSAADFANEYIMQYGEVEAIILLVGGYAGGNIEETSTDDINKMVKLNFFSSFNMVKNFLPMFKKANKGNFLFVGARPALQPEDGKNVVAYALSKGMVVSLADYVAEESIGTKIRSHIFVPSIIDTPPNRESMPDADFSEWVHPSEIAEAMHYAINNPDLRNMTFKLYGGV</sequence>
<name>A0ABQ1LVX8_9BACT</name>
<protein>
    <submittedName>
        <fullName evidence="3">3-oxoacyl-(ACP) reductase</fullName>
    </submittedName>
</protein>
<evidence type="ECO:0000256" key="1">
    <source>
        <dbReference type="ARBA" id="ARBA00006484"/>
    </source>
</evidence>
<dbReference type="SUPFAM" id="SSF51735">
    <property type="entry name" value="NAD(P)-binding Rossmann-fold domains"/>
    <property type="match status" value="1"/>
</dbReference>
<dbReference type="Gene3D" id="3.40.50.720">
    <property type="entry name" value="NAD(P)-binding Rossmann-like Domain"/>
    <property type="match status" value="1"/>
</dbReference>
<evidence type="ECO:0000313" key="3">
    <source>
        <dbReference type="EMBL" id="GGC29263.1"/>
    </source>
</evidence>
<keyword evidence="4" id="KW-1185">Reference proteome</keyword>
<dbReference type="PANTHER" id="PTHR43669">
    <property type="entry name" value="5-KETO-D-GLUCONATE 5-REDUCTASE"/>
    <property type="match status" value="1"/>
</dbReference>
<accession>A0ABQ1LVX8</accession>
<dbReference type="InterPro" id="IPR036291">
    <property type="entry name" value="NAD(P)-bd_dom_sf"/>
</dbReference>
<evidence type="ECO:0000313" key="4">
    <source>
        <dbReference type="Proteomes" id="UP000635885"/>
    </source>
</evidence>
<dbReference type="RefSeq" id="WP_188439358.1">
    <property type="nucleotide sequence ID" value="NZ_BMFD01000001.1"/>
</dbReference>
<comment type="similarity">
    <text evidence="1">Belongs to the short-chain dehydrogenases/reductases (SDR) family.</text>
</comment>
<organism evidence="3 4">
    <name type="scientific">Belliella aquatica</name>
    <dbReference type="NCBI Taxonomy" id="1323734"/>
    <lineage>
        <taxon>Bacteria</taxon>
        <taxon>Pseudomonadati</taxon>
        <taxon>Bacteroidota</taxon>
        <taxon>Cytophagia</taxon>
        <taxon>Cytophagales</taxon>
        <taxon>Cyclobacteriaceae</taxon>
        <taxon>Belliella</taxon>
    </lineage>
</organism>
<dbReference type="PANTHER" id="PTHR43669:SF3">
    <property type="entry name" value="ALCOHOL DEHYDROGENASE, PUTATIVE (AFU_ORTHOLOGUE AFUA_3G03445)-RELATED"/>
    <property type="match status" value="1"/>
</dbReference>
<keyword evidence="2" id="KW-0560">Oxidoreductase</keyword>
<dbReference type="Pfam" id="PF00106">
    <property type="entry name" value="adh_short"/>
    <property type="match status" value="1"/>
</dbReference>
<dbReference type="InterPro" id="IPR002347">
    <property type="entry name" value="SDR_fam"/>
</dbReference>
<gene>
    <name evidence="3" type="primary">fabG</name>
    <name evidence="3" type="ORF">GCM10010993_05190</name>
</gene>